<dbReference type="EMBL" id="JADEXP010000126">
    <property type="protein sequence ID" value="MBE9067892.1"/>
    <property type="molecule type" value="Genomic_DNA"/>
</dbReference>
<name>A0A928ZUU7_LEPEC</name>
<gene>
    <name evidence="1" type="ORF">IQ260_14655</name>
</gene>
<evidence type="ECO:0000313" key="1">
    <source>
        <dbReference type="EMBL" id="MBE9067892.1"/>
    </source>
</evidence>
<organism evidence="1 2">
    <name type="scientific">Leptolyngbya cf. ectocarpi LEGE 11479</name>
    <dbReference type="NCBI Taxonomy" id="1828722"/>
    <lineage>
        <taxon>Bacteria</taxon>
        <taxon>Bacillati</taxon>
        <taxon>Cyanobacteriota</taxon>
        <taxon>Cyanophyceae</taxon>
        <taxon>Leptolyngbyales</taxon>
        <taxon>Leptolyngbyaceae</taxon>
        <taxon>Leptolyngbya group</taxon>
        <taxon>Leptolyngbya</taxon>
    </lineage>
</organism>
<dbReference type="Proteomes" id="UP000615026">
    <property type="component" value="Unassembled WGS sequence"/>
</dbReference>
<comment type="caution">
    <text evidence="1">The sequence shown here is derived from an EMBL/GenBank/DDBJ whole genome shotgun (WGS) entry which is preliminary data.</text>
</comment>
<evidence type="ECO:0000313" key="2">
    <source>
        <dbReference type="Proteomes" id="UP000615026"/>
    </source>
</evidence>
<proteinExistence type="predicted"/>
<protein>
    <submittedName>
        <fullName evidence="1">Uncharacterized protein</fullName>
    </submittedName>
</protein>
<dbReference type="RefSeq" id="WP_193993850.1">
    <property type="nucleotide sequence ID" value="NZ_JADEXP010000126.1"/>
</dbReference>
<dbReference type="AlphaFoldDB" id="A0A928ZUU7"/>
<sequence length="174" mass="20290">MDDQRLAEQLAKTGNLMDLTYEDDWWEADDWDGPVETGLMAKPYIEYLESLTPEQHQFLRWRMRLFSILYPELHEWVQSWQLGHSFEAVHTKARRLIYERLKHPTSEQTAWINALITEDDQNLPRSERKLRSQVVPMLASLLTQEDQQILADVAAQGMAQGVLQMVQLAPVLSV</sequence>
<accession>A0A928ZUU7</accession>
<keyword evidence="2" id="KW-1185">Reference proteome</keyword>
<reference evidence="1" key="1">
    <citation type="submission" date="2020-10" db="EMBL/GenBank/DDBJ databases">
        <authorList>
            <person name="Castelo-Branco R."/>
            <person name="Eusebio N."/>
            <person name="Adriana R."/>
            <person name="Vieira A."/>
            <person name="Brugerolle De Fraissinette N."/>
            <person name="Rezende De Castro R."/>
            <person name="Schneider M.P."/>
            <person name="Vasconcelos V."/>
            <person name="Leao P.N."/>
        </authorList>
    </citation>
    <scope>NUCLEOTIDE SEQUENCE</scope>
    <source>
        <strain evidence="1">LEGE 11479</strain>
    </source>
</reference>